<dbReference type="EMBL" id="LCAV01000028">
    <property type="protein sequence ID" value="KKR97543.1"/>
    <property type="molecule type" value="Genomic_DNA"/>
</dbReference>
<keyword evidence="3" id="KW-0418">Kinase</keyword>
<evidence type="ECO:0000313" key="3">
    <source>
        <dbReference type="EMBL" id="KKR97543.1"/>
    </source>
</evidence>
<comment type="caution">
    <text evidence="1">Lacks conserved residue(s) required for the propagation of feature annotation.</text>
</comment>
<reference evidence="3 4" key="1">
    <citation type="journal article" date="2015" name="Nature">
        <title>rRNA introns, odd ribosomes, and small enigmatic genomes across a large radiation of phyla.</title>
        <authorList>
            <person name="Brown C.T."/>
            <person name="Hug L.A."/>
            <person name="Thomas B.C."/>
            <person name="Sharon I."/>
            <person name="Castelle C.J."/>
            <person name="Singh A."/>
            <person name="Wilkins M.J."/>
            <person name="Williams K.H."/>
            <person name="Banfield J.F."/>
        </authorList>
    </citation>
    <scope>NUCLEOTIDE SEQUENCE [LARGE SCALE GENOMIC DNA]</scope>
</reference>
<accession>A0A0G0V926</accession>
<dbReference type="PATRIC" id="fig|1619048.3.peg.675"/>
<dbReference type="Pfam" id="PF00334">
    <property type="entry name" value="NDK"/>
    <property type="match status" value="1"/>
</dbReference>
<comment type="similarity">
    <text evidence="1">Belongs to the NDK family.</text>
</comment>
<keyword evidence="3" id="KW-0808">Transferase</keyword>
<evidence type="ECO:0000313" key="4">
    <source>
        <dbReference type="Proteomes" id="UP000034108"/>
    </source>
</evidence>
<proteinExistence type="inferred from homology"/>
<protein>
    <submittedName>
        <fullName evidence="3">Nucleoside diphosphate kinase</fullName>
    </submittedName>
</protein>
<evidence type="ECO:0000256" key="1">
    <source>
        <dbReference type="PROSITE-ProRule" id="PRU00706"/>
    </source>
</evidence>
<dbReference type="GO" id="GO:0016301">
    <property type="term" value="F:kinase activity"/>
    <property type="evidence" value="ECO:0007669"/>
    <property type="project" value="UniProtKB-KW"/>
</dbReference>
<dbReference type="STRING" id="1619048.UU49_C0028G0007"/>
<dbReference type="InterPro" id="IPR034907">
    <property type="entry name" value="NDK-like_dom"/>
</dbReference>
<name>A0A0G0V926_9BACT</name>
<sequence>MLARRESQSEPERTLVLVKPDGVQDRRCGQILCRLEETGLILVGMKLCRVTKQRAELHVSRSVDRLEQAGQRELQWCDKQSLFPMEIYNSVVSHVRAGGGYGAGR</sequence>
<dbReference type="Gene3D" id="3.30.70.141">
    <property type="entry name" value="Nucleoside diphosphate kinase-like domain"/>
    <property type="match status" value="1"/>
</dbReference>
<gene>
    <name evidence="3" type="ORF">UU49_C0028G0007</name>
</gene>
<organism evidence="3 4">
    <name type="scientific">Candidatus Magasanikbacteria bacterium GW2011_GWC2_41_17</name>
    <dbReference type="NCBI Taxonomy" id="1619048"/>
    <lineage>
        <taxon>Bacteria</taxon>
        <taxon>Candidatus Magasanikiibacteriota</taxon>
    </lineage>
</organism>
<dbReference type="InterPro" id="IPR036850">
    <property type="entry name" value="NDK-like_dom_sf"/>
</dbReference>
<dbReference type="Proteomes" id="UP000034108">
    <property type="component" value="Unassembled WGS sequence"/>
</dbReference>
<dbReference type="PROSITE" id="PS51374">
    <property type="entry name" value="NDPK_LIKE"/>
    <property type="match status" value="1"/>
</dbReference>
<dbReference type="AlphaFoldDB" id="A0A0G0V926"/>
<feature type="domain" description="Nucleoside diphosphate kinase-like" evidence="2">
    <location>
        <begin position="12"/>
        <end position="61"/>
    </location>
</feature>
<evidence type="ECO:0000259" key="2">
    <source>
        <dbReference type="Pfam" id="PF00334"/>
    </source>
</evidence>
<dbReference type="SUPFAM" id="SSF54919">
    <property type="entry name" value="Nucleoside diphosphate kinase, NDK"/>
    <property type="match status" value="1"/>
</dbReference>
<comment type="caution">
    <text evidence="3">The sequence shown here is derived from an EMBL/GenBank/DDBJ whole genome shotgun (WGS) entry which is preliminary data.</text>
</comment>